<feature type="region of interest" description="Disordered" evidence="1">
    <location>
        <begin position="157"/>
        <end position="188"/>
    </location>
</feature>
<reference evidence="2" key="1">
    <citation type="submission" date="2019-12" db="EMBL/GenBank/DDBJ databases">
        <title>Genome sequencing and annotation of Brassica cretica.</title>
        <authorList>
            <person name="Studholme D.J."/>
            <person name="Sarris P.F."/>
        </authorList>
    </citation>
    <scope>NUCLEOTIDE SEQUENCE</scope>
    <source>
        <strain evidence="2">PFS-001/15</strain>
        <tissue evidence="2">Leaf</tissue>
    </source>
</reference>
<evidence type="ECO:0000313" key="2">
    <source>
        <dbReference type="EMBL" id="KAF2609204.1"/>
    </source>
</evidence>
<gene>
    <name evidence="2" type="ORF">F2Q68_00043107</name>
</gene>
<accession>A0A8S9LNV2</accession>
<name>A0A8S9LNV2_BRACR</name>
<sequence length="208" mass="22813">MAENGYNPWLIKLLLQEATIRLRGCWKPLSDLEGAGMGENPSARLTLLSTSGEAEYYRALFCYLDEFPYWRIPLSCCGPWRHSVVGTSPMGSVDPSVAFLRGGGLHAGLLRIVGVFPWRVVPLSIARYCFSLGSGDRDRDLSRAPASVDSLAIGDSRPVFPGDEGFQHGHEMGSRIHPPERPDLKNSGLARHLCSPLAGYPLPQIRPV</sequence>
<organism evidence="2 3">
    <name type="scientific">Brassica cretica</name>
    <name type="common">Mustard</name>
    <dbReference type="NCBI Taxonomy" id="69181"/>
    <lineage>
        <taxon>Eukaryota</taxon>
        <taxon>Viridiplantae</taxon>
        <taxon>Streptophyta</taxon>
        <taxon>Embryophyta</taxon>
        <taxon>Tracheophyta</taxon>
        <taxon>Spermatophyta</taxon>
        <taxon>Magnoliopsida</taxon>
        <taxon>eudicotyledons</taxon>
        <taxon>Gunneridae</taxon>
        <taxon>Pentapetalae</taxon>
        <taxon>rosids</taxon>
        <taxon>malvids</taxon>
        <taxon>Brassicales</taxon>
        <taxon>Brassicaceae</taxon>
        <taxon>Brassiceae</taxon>
        <taxon>Brassica</taxon>
    </lineage>
</organism>
<evidence type="ECO:0000313" key="3">
    <source>
        <dbReference type="Proteomes" id="UP000712281"/>
    </source>
</evidence>
<comment type="caution">
    <text evidence="2">The sequence shown here is derived from an EMBL/GenBank/DDBJ whole genome shotgun (WGS) entry which is preliminary data.</text>
</comment>
<dbReference type="Proteomes" id="UP000712281">
    <property type="component" value="Unassembled WGS sequence"/>
</dbReference>
<proteinExistence type="predicted"/>
<dbReference type="EMBL" id="QGKW02000276">
    <property type="protein sequence ID" value="KAF2609204.1"/>
    <property type="molecule type" value="Genomic_DNA"/>
</dbReference>
<protein>
    <submittedName>
        <fullName evidence="2">Uncharacterized protein</fullName>
    </submittedName>
</protein>
<evidence type="ECO:0000256" key="1">
    <source>
        <dbReference type="SAM" id="MobiDB-lite"/>
    </source>
</evidence>
<feature type="compositionally biased region" description="Basic and acidic residues" evidence="1">
    <location>
        <begin position="165"/>
        <end position="184"/>
    </location>
</feature>
<dbReference type="AlphaFoldDB" id="A0A8S9LNV2"/>